<dbReference type="OrthoDB" id="2678558at2"/>
<dbReference type="AlphaFoldDB" id="A0A559JQ23"/>
<dbReference type="RefSeq" id="WP_144699375.1">
    <property type="nucleotide sequence ID" value="NZ_VNJJ01000003.1"/>
</dbReference>
<accession>A0A559JQ23</accession>
<dbReference type="Proteomes" id="UP000316330">
    <property type="component" value="Unassembled WGS sequence"/>
</dbReference>
<proteinExistence type="predicted"/>
<dbReference type="Gene3D" id="3.30.70.1230">
    <property type="entry name" value="Nucleotide cyclase"/>
    <property type="match status" value="1"/>
</dbReference>
<evidence type="ECO:0000313" key="2">
    <source>
        <dbReference type="Proteomes" id="UP000316330"/>
    </source>
</evidence>
<sequence>MQQSDSVRTTYENLMEKTKQIVQQKTGKSDPNPTEEQYAVLHLKVEAEGGRDGAKDLSSAQIGVTRLLAVIAQIVSGWGGTLIEANHQFYTAIFPMSEPDAASRSCICGLQIIRAIDDVVNPSLIEEGIHLRFQGGVGISMGQVYGFQTGLTMPVDSLYYGDAMASAVEYANMTSGFVIVDKVVKEHFERSDSEFKAEFVPYRYHEWVGYRFHVN</sequence>
<dbReference type="SUPFAM" id="SSF55073">
    <property type="entry name" value="Nucleotide cyclase"/>
    <property type="match status" value="1"/>
</dbReference>
<gene>
    <name evidence="1" type="ORF">FPZ45_05800</name>
</gene>
<evidence type="ECO:0008006" key="3">
    <source>
        <dbReference type="Google" id="ProtNLM"/>
    </source>
</evidence>
<dbReference type="EMBL" id="VNJJ01000003">
    <property type="protein sequence ID" value="TVY01958.1"/>
    <property type="molecule type" value="Genomic_DNA"/>
</dbReference>
<organism evidence="1 2">
    <name type="scientific">Cohnella terricola</name>
    <dbReference type="NCBI Taxonomy" id="1289167"/>
    <lineage>
        <taxon>Bacteria</taxon>
        <taxon>Bacillati</taxon>
        <taxon>Bacillota</taxon>
        <taxon>Bacilli</taxon>
        <taxon>Bacillales</taxon>
        <taxon>Paenibacillaceae</taxon>
        <taxon>Cohnella</taxon>
    </lineage>
</organism>
<evidence type="ECO:0000313" key="1">
    <source>
        <dbReference type="EMBL" id="TVY01958.1"/>
    </source>
</evidence>
<reference evidence="1 2" key="1">
    <citation type="submission" date="2019-07" db="EMBL/GenBank/DDBJ databases">
        <authorList>
            <person name="Kim J."/>
        </authorList>
    </citation>
    <scope>NUCLEOTIDE SEQUENCE [LARGE SCALE GENOMIC DNA]</scope>
    <source>
        <strain evidence="1 2">G13</strain>
    </source>
</reference>
<dbReference type="InterPro" id="IPR029787">
    <property type="entry name" value="Nucleotide_cyclase"/>
</dbReference>
<comment type="caution">
    <text evidence="1">The sequence shown here is derived from an EMBL/GenBank/DDBJ whole genome shotgun (WGS) entry which is preliminary data.</text>
</comment>
<protein>
    <recommendedName>
        <fullName evidence="3">Adenylate/guanylate cyclase domain-containing protein</fullName>
    </recommendedName>
</protein>
<keyword evidence="2" id="KW-1185">Reference proteome</keyword>
<name>A0A559JQ23_9BACL</name>